<dbReference type="EMBL" id="RHFK02000003">
    <property type="protein sequence ID" value="TWW77996.1"/>
    <property type="molecule type" value="Genomic_DNA"/>
</dbReference>
<comment type="caution">
    <text evidence="2">The sequence shown here is derived from an EMBL/GenBank/DDBJ whole genome shotgun (WGS) entry which is preliminary data.</text>
</comment>
<gene>
    <name evidence="2" type="ORF">D4764_11G0001170</name>
</gene>
<feature type="compositionally biased region" description="Basic and acidic residues" evidence="1">
    <location>
        <begin position="1"/>
        <end position="10"/>
    </location>
</feature>
<sequence length="72" mass="8220">MEVVPHHRDQDDDEEPKVEKIDGLSRLPTAFTSIYWLSPCSQQITAHVSQRDRIYGACLTPGSRPTRTRKTP</sequence>
<feature type="region of interest" description="Disordered" evidence="1">
    <location>
        <begin position="1"/>
        <end position="21"/>
    </location>
</feature>
<evidence type="ECO:0000256" key="1">
    <source>
        <dbReference type="SAM" id="MobiDB-lite"/>
    </source>
</evidence>
<evidence type="ECO:0000313" key="3">
    <source>
        <dbReference type="Proteomes" id="UP000324091"/>
    </source>
</evidence>
<dbReference type="Proteomes" id="UP000324091">
    <property type="component" value="Chromosome 11"/>
</dbReference>
<evidence type="ECO:0000313" key="2">
    <source>
        <dbReference type="EMBL" id="TWW77996.1"/>
    </source>
</evidence>
<reference evidence="2 3" key="1">
    <citation type="submission" date="2019-04" db="EMBL/GenBank/DDBJ databases">
        <title>Chromosome genome assembly for Takifugu flavidus.</title>
        <authorList>
            <person name="Xiao S."/>
        </authorList>
    </citation>
    <scope>NUCLEOTIDE SEQUENCE [LARGE SCALE GENOMIC DNA]</scope>
    <source>
        <strain evidence="2">HTHZ2018</strain>
        <tissue evidence="2">Muscle</tissue>
    </source>
</reference>
<dbReference type="AlphaFoldDB" id="A0A5C6PG80"/>
<organism evidence="2 3">
    <name type="scientific">Takifugu flavidus</name>
    <name type="common">sansaifugu</name>
    <dbReference type="NCBI Taxonomy" id="433684"/>
    <lineage>
        <taxon>Eukaryota</taxon>
        <taxon>Metazoa</taxon>
        <taxon>Chordata</taxon>
        <taxon>Craniata</taxon>
        <taxon>Vertebrata</taxon>
        <taxon>Euteleostomi</taxon>
        <taxon>Actinopterygii</taxon>
        <taxon>Neopterygii</taxon>
        <taxon>Teleostei</taxon>
        <taxon>Neoteleostei</taxon>
        <taxon>Acanthomorphata</taxon>
        <taxon>Eupercaria</taxon>
        <taxon>Tetraodontiformes</taxon>
        <taxon>Tetradontoidea</taxon>
        <taxon>Tetraodontidae</taxon>
        <taxon>Takifugu</taxon>
    </lineage>
</organism>
<proteinExistence type="predicted"/>
<name>A0A5C6PG80_9TELE</name>
<keyword evidence="3" id="KW-1185">Reference proteome</keyword>
<protein>
    <submittedName>
        <fullName evidence="2">Uncharacterized protein</fullName>
    </submittedName>
</protein>
<accession>A0A5C6PG80</accession>